<evidence type="ECO:0000256" key="1">
    <source>
        <dbReference type="SAM" id="Phobius"/>
    </source>
</evidence>
<evidence type="ECO:0000259" key="2">
    <source>
        <dbReference type="Pfam" id="PF20152"/>
    </source>
</evidence>
<evidence type="ECO:0000313" key="3">
    <source>
        <dbReference type="EMBL" id="KAH9829455.1"/>
    </source>
</evidence>
<dbReference type="Pfam" id="PF20152">
    <property type="entry name" value="DUF6534"/>
    <property type="match status" value="1"/>
</dbReference>
<dbReference type="Proteomes" id="UP000814176">
    <property type="component" value="Unassembled WGS sequence"/>
</dbReference>
<feature type="transmembrane region" description="Helical" evidence="1">
    <location>
        <begin position="104"/>
        <end position="125"/>
    </location>
</feature>
<dbReference type="RefSeq" id="XP_047772929.1">
    <property type="nucleotide sequence ID" value="XM_047925298.1"/>
</dbReference>
<sequence length="323" mass="35925">MARASEASERCTKIKTTKGLHTPHHAYDRHQPLAPPAFVCAASTAAPPLHDVANAMSSADLNLNATLGCTFIGIVFEVVLYGFSCAQTQYYFHEYWTDKTQLRALVAFLWVLDTVRTILDIQYMWLYIVTNHANRSALQTIPTTFTVEFLLSSVTVLVVQTYFIRAIYRFLIGKWYFIPLIGPLTVIALLSFAGGCASVAEFARDPGFNAILFNSRIPASIQTVAAFVADVYIAIALSVILYGKKTGFKNTDTLVSRLVTYAIHRGLFTALLQLLHFATYIATLQYGASELIWSLFHFPASKVYVNSLLALYVPSSFPVHLTR</sequence>
<feature type="transmembrane region" description="Helical" evidence="1">
    <location>
        <begin position="145"/>
        <end position="164"/>
    </location>
</feature>
<dbReference type="EMBL" id="JADCUA010000038">
    <property type="protein sequence ID" value="KAH9829455.1"/>
    <property type="molecule type" value="Genomic_DNA"/>
</dbReference>
<gene>
    <name evidence="3" type="ORF">C8Q71DRAFT_790277</name>
</gene>
<dbReference type="GeneID" id="72006030"/>
<dbReference type="InterPro" id="IPR045339">
    <property type="entry name" value="DUF6534"/>
</dbReference>
<protein>
    <recommendedName>
        <fullName evidence="2">DUF6534 domain-containing protein</fullName>
    </recommendedName>
</protein>
<organism evidence="3 4">
    <name type="scientific">Rhodofomes roseus</name>
    <dbReference type="NCBI Taxonomy" id="34475"/>
    <lineage>
        <taxon>Eukaryota</taxon>
        <taxon>Fungi</taxon>
        <taxon>Dikarya</taxon>
        <taxon>Basidiomycota</taxon>
        <taxon>Agaricomycotina</taxon>
        <taxon>Agaricomycetes</taxon>
        <taxon>Polyporales</taxon>
        <taxon>Rhodofomes</taxon>
    </lineage>
</organism>
<evidence type="ECO:0000313" key="4">
    <source>
        <dbReference type="Proteomes" id="UP000814176"/>
    </source>
</evidence>
<feature type="transmembrane region" description="Helical" evidence="1">
    <location>
        <begin position="303"/>
        <end position="321"/>
    </location>
</feature>
<proteinExistence type="predicted"/>
<keyword evidence="1" id="KW-0812">Transmembrane</keyword>
<keyword evidence="4" id="KW-1185">Reference proteome</keyword>
<comment type="caution">
    <text evidence="3">The sequence shown here is derived from an EMBL/GenBank/DDBJ whole genome shotgun (WGS) entry which is preliminary data.</text>
</comment>
<reference evidence="3 4" key="1">
    <citation type="journal article" date="2021" name="Environ. Microbiol.">
        <title>Gene family expansions and transcriptome signatures uncover fungal adaptations to wood decay.</title>
        <authorList>
            <person name="Hage H."/>
            <person name="Miyauchi S."/>
            <person name="Viragh M."/>
            <person name="Drula E."/>
            <person name="Min B."/>
            <person name="Chaduli D."/>
            <person name="Navarro D."/>
            <person name="Favel A."/>
            <person name="Norest M."/>
            <person name="Lesage-Meessen L."/>
            <person name="Balint B."/>
            <person name="Merenyi Z."/>
            <person name="de Eugenio L."/>
            <person name="Morin E."/>
            <person name="Martinez A.T."/>
            <person name="Baldrian P."/>
            <person name="Stursova M."/>
            <person name="Martinez M.J."/>
            <person name="Novotny C."/>
            <person name="Magnuson J.K."/>
            <person name="Spatafora J.W."/>
            <person name="Maurice S."/>
            <person name="Pangilinan J."/>
            <person name="Andreopoulos W."/>
            <person name="LaButti K."/>
            <person name="Hundley H."/>
            <person name="Na H."/>
            <person name="Kuo A."/>
            <person name="Barry K."/>
            <person name="Lipzen A."/>
            <person name="Henrissat B."/>
            <person name="Riley R."/>
            <person name="Ahrendt S."/>
            <person name="Nagy L.G."/>
            <person name="Grigoriev I.V."/>
            <person name="Martin F."/>
            <person name="Rosso M.N."/>
        </authorList>
    </citation>
    <scope>NUCLEOTIDE SEQUENCE [LARGE SCALE GENOMIC DNA]</scope>
    <source>
        <strain evidence="3 4">CIRM-BRFM 1785</strain>
    </source>
</reference>
<dbReference type="PANTHER" id="PTHR40465">
    <property type="entry name" value="CHROMOSOME 1, WHOLE GENOME SHOTGUN SEQUENCE"/>
    <property type="match status" value="1"/>
</dbReference>
<keyword evidence="1" id="KW-1133">Transmembrane helix</keyword>
<accession>A0ABQ8JYZ3</accession>
<feature type="transmembrane region" description="Helical" evidence="1">
    <location>
        <begin position="262"/>
        <end position="283"/>
    </location>
</feature>
<name>A0ABQ8JYZ3_9APHY</name>
<feature type="transmembrane region" description="Helical" evidence="1">
    <location>
        <begin position="65"/>
        <end position="83"/>
    </location>
</feature>
<keyword evidence="1" id="KW-0472">Membrane</keyword>
<feature type="domain" description="DUF6534" evidence="2">
    <location>
        <begin position="226"/>
        <end position="310"/>
    </location>
</feature>
<feature type="transmembrane region" description="Helical" evidence="1">
    <location>
        <begin position="220"/>
        <end position="242"/>
    </location>
</feature>
<feature type="transmembrane region" description="Helical" evidence="1">
    <location>
        <begin position="176"/>
        <end position="200"/>
    </location>
</feature>
<dbReference type="PANTHER" id="PTHR40465:SF1">
    <property type="entry name" value="DUF6534 DOMAIN-CONTAINING PROTEIN"/>
    <property type="match status" value="1"/>
</dbReference>